<dbReference type="FunFam" id="1.10.472.10:FF:000001">
    <property type="entry name" value="G2/mitotic-specific cyclin"/>
    <property type="match status" value="1"/>
</dbReference>
<dbReference type="InterPro" id="IPR039361">
    <property type="entry name" value="Cyclin"/>
</dbReference>
<evidence type="ECO:0000256" key="3">
    <source>
        <dbReference type="ARBA" id="ARBA00007143"/>
    </source>
</evidence>
<protein>
    <submittedName>
        <fullName evidence="13">G1/S-specific cyclin-E1-like</fullName>
    </submittedName>
</protein>
<feature type="region of interest" description="Disordered" evidence="10">
    <location>
        <begin position="1"/>
        <end position="31"/>
    </location>
</feature>
<keyword evidence="6 9" id="KW-0195">Cyclin</keyword>
<evidence type="ECO:0000256" key="9">
    <source>
        <dbReference type="RuleBase" id="RU000383"/>
    </source>
</evidence>
<dbReference type="InterPro" id="IPR013763">
    <property type="entry name" value="Cyclin-like_dom"/>
</dbReference>
<comment type="subcellular location">
    <subcellularLocation>
        <location evidence="1">Nucleus</location>
    </subcellularLocation>
</comment>
<dbReference type="PROSITE" id="PS00292">
    <property type="entry name" value="CYCLINS"/>
    <property type="match status" value="1"/>
</dbReference>
<evidence type="ECO:0000256" key="1">
    <source>
        <dbReference type="ARBA" id="ARBA00004123"/>
    </source>
</evidence>
<evidence type="ECO:0000313" key="13">
    <source>
        <dbReference type="Ensembl" id="ENSSRHP00000046268.1"/>
    </source>
</evidence>
<dbReference type="PANTHER" id="PTHR10177">
    <property type="entry name" value="CYCLINS"/>
    <property type="match status" value="1"/>
</dbReference>
<dbReference type="InterPro" id="IPR048258">
    <property type="entry name" value="Cyclins_cyclin-box"/>
</dbReference>
<feature type="region of interest" description="Disordered" evidence="10">
    <location>
        <begin position="366"/>
        <end position="386"/>
    </location>
</feature>
<dbReference type="AlphaFoldDB" id="A0A673IXX3"/>
<dbReference type="Pfam" id="PF00134">
    <property type="entry name" value="Cyclin_N"/>
    <property type="match status" value="1"/>
</dbReference>
<dbReference type="InterPro" id="IPR004367">
    <property type="entry name" value="Cyclin_C-dom"/>
</dbReference>
<proteinExistence type="inferred from homology"/>
<gene>
    <name evidence="13" type="primary">LOC107726054</name>
</gene>
<evidence type="ECO:0000256" key="10">
    <source>
        <dbReference type="SAM" id="MobiDB-lite"/>
    </source>
</evidence>
<dbReference type="GO" id="GO:0051301">
    <property type="term" value="P:cell division"/>
    <property type="evidence" value="ECO:0007669"/>
    <property type="project" value="UniProtKB-KW"/>
</dbReference>
<evidence type="ECO:0000256" key="5">
    <source>
        <dbReference type="ARBA" id="ARBA00022618"/>
    </source>
</evidence>
<feature type="domain" description="Cyclin C-terminal" evidence="12">
    <location>
        <begin position="222"/>
        <end position="344"/>
    </location>
</feature>
<evidence type="ECO:0000259" key="11">
    <source>
        <dbReference type="SMART" id="SM00385"/>
    </source>
</evidence>
<keyword evidence="5" id="KW-0132">Cell division</keyword>
<keyword evidence="7" id="KW-0539">Nucleus</keyword>
<dbReference type="InterPro" id="IPR036915">
    <property type="entry name" value="Cyclin-like_sf"/>
</dbReference>
<dbReference type="SMART" id="SM01332">
    <property type="entry name" value="Cyclin_C"/>
    <property type="match status" value="1"/>
</dbReference>
<comment type="similarity">
    <text evidence="3">Belongs to the cyclin family. Cyclin E subfamily.</text>
</comment>
<feature type="compositionally biased region" description="Polar residues" evidence="10">
    <location>
        <begin position="10"/>
        <end position="23"/>
    </location>
</feature>
<evidence type="ECO:0000256" key="4">
    <source>
        <dbReference type="ARBA" id="ARBA00022553"/>
    </source>
</evidence>
<feature type="domain" description="Cyclin-like" evidence="11">
    <location>
        <begin position="152"/>
        <end position="236"/>
    </location>
</feature>
<accession>A0A673IXX3</accession>
<comment type="similarity">
    <text evidence="2">Belongs to the cyclin family. Cyclin AB subfamily.</text>
</comment>
<name>A0A673IXX3_9TELE</name>
<dbReference type="GO" id="GO:0005634">
    <property type="term" value="C:nucleus"/>
    <property type="evidence" value="ECO:0007669"/>
    <property type="project" value="UniProtKB-SubCell"/>
</dbReference>
<dbReference type="Proteomes" id="UP000472270">
    <property type="component" value="Unassembled WGS sequence"/>
</dbReference>
<keyword evidence="4" id="KW-0597">Phosphoprotein</keyword>
<evidence type="ECO:0000259" key="12">
    <source>
        <dbReference type="SMART" id="SM01332"/>
    </source>
</evidence>
<keyword evidence="8" id="KW-0131">Cell cycle</keyword>
<dbReference type="SMART" id="SM00385">
    <property type="entry name" value="CYCLIN"/>
    <property type="match status" value="1"/>
</dbReference>
<dbReference type="Gene3D" id="1.10.472.10">
    <property type="entry name" value="Cyclin-like"/>
    <property type="match status" value="3"/>
</dbReference>
<sequence length="386" mass="43794">MPSKKVLRTEQVNTTDEAPTTISVRPRKRKADVAVHLQDPDEEITEMTRKKPCASQACWNPDTGYTSPCRRIPTPDEVEEPVAVGSVGFTQYASENIFITPTRSTPLPALCWASKDDVWSNLLRKDQLYLRDTHVMERHPNLQPKMRAIMLDWLMEVCEVYKLHRETFYLGQDYFDRFMATQDNVLKTTLQLIGISCLFIASKMEEIYPPKVTVPKPAALPLTPVAWLNIYMQMAYLKETAEVLIAQYPQATFVQIAELLDLCILDVKSLEFSYGLLAASALFHFSSLELVMKVSGLKWCDLEECVRWMVPFAMSIREAGSSSLKTFRGVAADDLHNIQTHVPFLEWLGRVHSYQLVDIESSQRSPVPYGVLTPPPSSEKPESTVS</sequence>
<dbReference type="SUPFAM" id="SSF47954">
    <property type="entry name" value="Cyclin-like"/>
    <property type="match status" value="2"/>
</dbReference>
<dbReference type="Pfam" id="PF02984">
    <property type="entry name" value="Cyclin_C"/>
    <property type="match status" value="1"/>
</dbReference>
<reference evidence="13" key="1">
    <citation type="submission" date="2025-08" db="UniProtKB">
        <authorList>
            <consortium name="Ensembl"/>
        </authorList>
    </citation>
    <scope>IDENTIFICATION</scope>
</reference>
<keyword evidence="14" id="KW-1185">Reference proteome</keyword>
<dbReference type="Ensembl" id="ENSSRHT00000047570.1">
    <property type="protein sequence ID" value="ENSSRHP00000046268.1"/>
    <property type="gene ID" value="ENSSRHG00000023361.1"/>
</dbReference>
<evidence type="ECO:0000256" key="6">
    <source>
        <dbReference type="ARBA" id="ARBA00023127"/>
    </source>
</evidence>
<evidence type="ECO:0000256" key="7">
    <source>
        <dbReference type="ARBA" id="ARBA00023242"/>
    </source>
</evidence>
<organism evidence="13 14">
    <name type="scientific">Sinocyclocheilus rhinocerous</name>
    <dbReference type="NCBI Taxonomy" id="307959"/>
    <lineage>
        <taxon>Eukaryota</taxon>
        <taxon>Metazoa</taxon>
        <taxon>Chordata</taxon>
        <taxon>Craniata</taxon>
        <taxon>Vertebrata</taxon>
        <taxon>Euteleostomi</taxon>
        <taxon>Actinopterygii</taxon>
        <taxon>Neopterygii</taxon>
        <taxon>Teleostei</taxon>
        <taxon>Ostariophysi</taxon>
        <taxon>Cypriniformes</taxon>
        <taxon>Cyprinidae</taxon>
        <taxon>Cyprininae</taxon>
        <taxon>Sinocyclocheilus</taxon>
    </lineage>
</organism>
<evidence type="ECO:0000256" key="8">
    <source>
        <dbReference type="ARBA" id="ARBA00023306"/>
    </source>
</evidence>
<dbReference type="FunFam" id="1.10.472.10:FF:000024">
    <property type="entry name" value="G1/S-specific cyclin-E1"/>
    <property type="match status" value="1"/>
</dbReference>
<evidence type="ECO:0000256" key="2">
    <source>
        <dbReference type="ARBA" id="ARBA00006955"/>
    </source>
</evidence>
<reference evidence="13" key="2">
    <citation type="submission" date="2025-09" db="UniProtKB">
        <authorList>
            <consortium name="Ensembl"/>
        </authorList>
    </citation>
    <scope>IDENTIFICATION</scope>
</reference>
<evidence type="ECO:0000313" key="14">
    <source>
        <dbReference type="Proteomes" id="UP000472270"/>
    </source>
</evidence>
<dbReference type="InterPro" id="IPR006671">
    <property type="entry name" value="Cyclin_N"/>
</dbReference>